<dbReference type="Pfam" id="PF23726">
    <property type="entry name" value="Beta-prop_RSE1_2nd"/>
    <property type="match status" value="1"/>
</dbReference>
<dbReference type="EMBL" id="JBDODL010004597">
    <property type="protein sequence ID" value="MES1923086.1"/>
    <property type="molecule type" value="Genomic_DNA"/>
</dbReference>
<reference evidence="2 3" key="1">
    <citation type="journal article" date="2024" name="BMC Biol.">
        <title>Comparative genomics of Ascetosporea gives new insight into the evolutionary basis for animal parasitism in Rhizaria.</title>
        <authorList>
            <person name="Hiltunen Thoren M."/>
            <person name="Onut-Brannstrom I."/>
            <person name="Alfjorden A."/>
            <person name="Peckova H."/>
            <person name="Swords F."/>
            <person name="Hooper C."/>
            <person name="Holzer A.S."/>
            <person name="Bass D."/>
            <person name="Burki F."/>
        </authorList>
    </citation>
    <scope>NUCLEOTIDE SEQUENCE [LARGE SCALE GENOMIC DNA]</scope>
    <source>
        <strain evidence="2">20-A016</strain>
    </source>
</reference>
<evidence type="ECO:0000313" key="3">
    <source>
        <dbReference type="Proteomes" id="UP001439008"/>
    </source>
</evidence>
<name>A0ABV2ATV0_9EUKA</name>
<proteinExistence type="predicted"/>
<accession>A0ABV2ATV0</accession>
<feature type="domain" description="RSE1/DDB1/CPSF1 second beta-propeller" evidence="1">
    <location>
        <begin position="3"/>
        <end position="129"/>
    </location>
</feature>
<evidence type="ECO:0000259" key="1">
    <source>
        <dbReference type="Pfam" id="PF23726"/>
    </source>
</evidence>
<keyword evidence="3" id="KW-1185">Reference proteome</keyword>
<organism evidence="2 3">
    <name type="scientific">Bonamia ostreae</name>
    <dbReference type="NCBI Taxonomy" id="126728"/>
    <lineage>
        <taxon>Eukaryota</taxon>
        <taxon>Sar</taxon>
        <taxon>Rhizaria</taxon>
        <taxon>Endomyxa</taxon>
        <taxon>Ascetosporea</taxon>
        <taxon>Haplosporida</taxon>
        <taxon>Bonamia</taxon>
    </lineage>
</organism>
<dbReference type="Proteomes" id="UP001439008">
    <property type="component" value="Unassembled WGS sequence"/>
</dbReference>
<gene>
    <name evidence="2" type="ORF">MHBO_004625</name>
</gene>
<protein>
    <recommendedName>
        <fullName evidence="1">RSE1/DDB1/CPSF1 second beta-propeller domain-containing protein</fullName>
    </recommendedName>
</protein>
<dbReference type="InterPro" id="IPR058543">
    <property type="entry name" value="Beta-prop_RSE1/DDB1/CPSF1_2nd"/>
</dbReference>
<sequence length="172" mass="20167">MISDGTLLTYEAFYFDQNKSLNGQSYYPLRLSRIKNEYVSPYKQQSDKTPNFLTSLKNKIGNLRYFYRFKNICGHPGIFVAGDNPQFMFEIRGKLKFFPLKPKKRIWYFAEMDNNRFLLADGNLKICSISAFIDFSCDIPFRRVPIRQSVSKIMFHPETSAYVVSCFKAKEV</sequence>
<comment type="caution">
    <text evidence="2">The sequence shown here is derived from an EMBL/GenBank/DDBJ whole genome shotgun (WGS) entry which is preliminary data.</text>
</comment>
<evidence type="ECO:0000313" key="2">
    <source>
        <dbReference type="EMBL" id="MES1923086.1"/>
    </source>
</evidence>
<feature type="non-terminal residue" evidence="2">
    <location>
        <position position="172"/>
    </location>
</feature>